<dbReference type="Proteomes" id="UP000662747">
    <property type="component" value="Chromosome"/>
</dbReference>
<evidence type="ECO:0008006" key="5">
    <source>
        <dbReference type="Google" id="ProtNLM"/>
    </source>
</evidence>
<dbReference type="EMBL" id="CP071090">
    <property type="protein sequence ID" value="QSQ20891.1"/>
    <property type="molecule type" value="Genomic_DNA"/>
</dbReference>
<organism evidence="3 4">
    <name type="scientific">Pyxidicoccus parkwayensis</name>
    <dbReference type="NCBI Taxonomy" id="2813578"/>
    <lineage>
        <taxon>Bacteria</taxon>
        <taxon>Pseudomonadati</taxon>
        <taxon>Myxococcota</taxon>
        <taxon>Myxococcia</taxon>
        <taxon>Myxococcales</taxon>
        <taxon>Cystobacterineae</taxon>
        <taxon>Myxococcaceae</taxon>
        <taxon>Pyxidicoccus</taxon>
    </lineage>
</organism>
<feature type="region of interest" description="Disordered" evidence="1">
    <location>
        <begin position="118"/>
        <end position="158"/>
    </location>
</feature>
<accession>A0ABX7NPW2</accession>
<reference evidence="3 4" key="1">
    <citation type="submission" date="2021-02" db="EMBL/GenBank/DDBJ databases">
        <title>De Novo genome assembly of isolated myxobacteria.</title>
        <authorList>
            <person name="Stevens D.C."/>
        </authorList>
    </citation>
    <scope>NUCLEOTIDE SEQUENCE [LARGE SCALE GENOMIC DNA]</scope>
    <source>
        <strain evidence="4">SCPEA02</strain>
    </source>
</reference>
<keyword evidence="4" id="KW-1185">Reference proteome</keyword>
<evidence type="ECO:0000313" key="4">
    <source>
        <dbReference type="Proteomes" id="UP000662747"/>
    </source>
</evidence>
<dbReference type="RefSeq" id="WP_206722471.1">
    <property type="nucleotide sequence ID" value="NZ_CP071090.1"/>
</dbReference>
<feature type="chain" id="PRO_5046130434" description="Lipoprotein" evidence="2">
    <location>
        <begin position="19"/>
        <end position="274"/>
    </location>
</feature>
<sequence>MRHALMLALTLASLGASASEPWTAPYSLEAQHGRTFRVVLGEKAPKDVKSRLGVMTLVGKKGLATARLQKVEPVCVKLCEDRVCHAVGVYKQEPGTGDVGEGLAALPGRIEGKMLAPAAISPEPAPTARQWTSKEYQTPVVERQPASTDNPPPQSFRWMPRAQGAAVLEEREFGADFYAPPIELAQCRQEQQSPFTRLVCPSASLLYAKQQLLITSVDDYGKPSTEWVATLQSGGQELYLVRVGLKGQVVTGLLFQEGGRWRLLVRPADYPLLC</sequence>
<gene>
    <name evidence="3" type="ORF">JY651_37570</name>
</gene>
<evidence type="ECO:0000313" key="3">
    <source>
        <dbReference type="EMBL" id="QSQ20891.1"/>
    </source>
</evidence>
<keyword evidence="2" id="KW-0732">Signal</keyword>
<evidence type="ECO:0000256" key="1">
    <source>
        <dbReference type="SAM" id="MobiDB-lite"/>
    </source>
</evidence>
<feature type="signal peptide" evidence="2">
    <location>
        <begin position="1"/>
        <end position="18"/>
    </location>
</feature>
<name>A0ABX7NPW2_9BACT</name>
<protein>
    <recommendedName>
        <fullName evidence="5">Lipoprotein</fullName>
    </recommendedName>
</protein>
<evidence type="ECO:0000256" key="2">
    <source>
        <dbReference type="SAM" id="SignalP"/>
    </source>
</evidence>
<proteinExistence type="predicted"/>